<feature type="region of interest" description="Disordered" evidence="1">
    <location>
        <begin position="1"/>
        <end position="43"/>
    </location>
</feature>
<dbReference type="EMBL" id="NSJV01000606">
    <property type="protein sequence ID" value="PAU44902.1"/>
    <property type="molecule type" value="Genomic_DNA"/>
</dbReference>
<reference evidence="2 3" key="1">
    <citation type="submission" date="2017-08" db="EMBL/GenBank/DDBJ databases">
        <title>Genome sequence of Streptomyces albireticuli NRRL B-1670.</title>
        <authorList>
            <person name="Graham D.E."/>
            <person name="Mahan K.M."/>
            <person name="Klingeman D.M."/>
            <person name="Hettich R.L."/>
            <person name="Parry R.J."/>
            <person name="Spain J.C."/>
        </authorList>
    </citation>
    <scope>NUCLEOTIDE SEQUENCE [LARGE SCALE GENOMIC DNA]</scope>
    <source>
        <strain evidence="2 3">NRRL B-1670</strain>
    </source>
</reference>
<name>A0A2A2D0P2_9ACTN</name>
<protein>
    <submittedName>
        <fullName evidence="2">Uncharacterized protein</fullName>
    </submittedName>
</protein>
<organism evidence="2 3">
    <name type="scientific">Streptomyces albireticuli</name>
    <dbReference type="NCBI Taxonomy" id="1940"/>
    <lineage>
        <taxon>Bacteria</taxon>
        <taxon>Bacillati</taxon>
        <taxon>Actinomycetota</taxon>
        <taxon>Actinomycetes</taxon>
        <taxon>Kitasatosporales</taxon>
        <taxon>Streptomycetaceae</taxon>
        <taxon>Streptomyces</taxon>
    </lineage>
</organism>
<evidence type="ECO:0000256" key="1">
    <source>
        <dbReference type="SAM" id="MobiDB-lite"/>
    </source>
</evidence>
<gene>
    <name evidence="2" type="ORF">CK936_32490</name>
</gene>
<feature type="region of interest" description="Disordered" evidence="1">
    <location>
        <begin position="112"/>
        <end position="137"/>
    </location>
</feature>
<comment type="caution">
    <text evidence="2">The sequence shown here is derived from an EMBL/GenBank/DDBJ whole genome shotgun (WGS) entry which is preliminary data.</text>
</comment>
<sequence length="137" mass="15007">MRPDPDPEFDPEPGPEPAPELAPEPATDSGRRPGAAPDQASEPMRPVFTCVICGCVYMPPRTMTYPLGTTASPLHCGETACRRAAARIPRALRRLYAEGAWTRARKWMDKEPADAVVGARRRSRGSTRPEGSRSKLH</sequence>
<accession>A0A2A2D0P2</accession>
<dbReference type="AlphaFoldDB" id="A0A2A2D0P2"/>
<dbReference type="RefSeq" id="WP_095584525.1">
    <property type="nucleotide sequence ID" value="NZ_JAJQQS010000016.1"/>
</dbReference>
<keyword evidence="3" id="KW-1185">Reference proteome</keyword>
<feature type="compositionally biased region" description="Acidic residues" evidence="1">
    <location>
        <begin position="1"/>
        <end position="13"/>
    </location>
</feature>
<evidence type="ECO:0000313" key="2">
    <source>
        <dbReference type="EMBL" id="PAU44902.1"/>
    </source>
</evidence>
<proteinExistence type="predicted"/>
<evidence type="ECO:0000313" key="3">
    <source>
        <dbReference type="Proteomes" id="UP000218944"/>
    </source>
</evidence>
<dbReference type="Proteomes" id="UP000218944">
    <property type="component" value="Unassembled WGS sequence"/>
</dbReference>